<name>A0A552X1M2_9GAMM</name>
<evidence type="ECO:0000256" key="7">
    <source>
        <dbReference type="ARBA" id="ARBA00022801"/>
    </source>
</evidence>
<dbReference type="Proteomes" id="UP000320359">
    <property type="component" value="Unassembled WGS sequence"/>
</dbReference>
<evidence type="ECO:0000256" key="8">
    <source>
        <dbReference type="ARBA" id="ARBA00022833"/>
    </source>
</evidence>
<dbReference type="OrthoDB" id="9795347at2"/>
<dbReference type="SUPFAM" id="SSF53927">
    <property type="entry name" value="Cytidine deaminase-like"/>
    <property type="match status" value="1"/>
</dbReference>
<comment type="similarity">
    <text evidence="3 15">Belongs to the cytidine and deoxycytidylate deaminase family.</text>
</comment>
<sequence>MSQDPLFAMAKAAMERSYSPYSKFPVGCAIRTTSGATFCGCNVENASYPEGTCAEAGAIAAMVMGGEATIQDIFVIGQADGLVTPCGGCRQRIREFSTPDTRVHVCGPEGVRGVMSFDELLPHSFGPEHLADSKDGQETP</sequence>
<dbReference type="InterPro" id="IPR050202">
    <property type="entry name" value="Cyt/Deoxycyt_deaminase"/>
</dbReference>
<keyword evidence="6 14" id="KW-0479">Metal-binding</keyword>
<dbReference type="GO" id="GO:0008270">
    <property type="term" value="F:zinc ion binding"/>
    <property type="evidence" value="ECO:0007669"/>
    <property type="project" value="UniProtKB-UniRule"/>
</dbReference>
<dbReference type="InterPro" id="IPR016193">
    <property type="entry name" value="Cytidine_deaminase-like"/>
</dbReference>
<comment type="catalytic activity">
    <reaction evidence="11 15">
        <text>cytidine + H2O + H(+) = uridine + NH4(+)</text>
        <dbReference type="Rhea" id="RHEA:16069"/>
        <dbReference type="ChEBI" id="CHEBI:15377"/>
        <dbReference type="ChEBI" id="CHEBI:15378"/>
        <dbReference type="ChEBI" id="CHEBI:16704"/>
        <dbReference type="ChEBI" id="CHEBI:17562"/>
        <dbReference type="ChEBI" id="CHEBI:28938"/>
        <dbReference type="EC" id="3.5.4.5"/>
    </reaction>
</comment>
<keyword evidence="8 14" id="KW-0862">Zinc</keyword>
<accession>A0A552X1M2</accession>
<evidence type="ECO:0000256" key="14">
    <source>
        <dbReference type="PIRSR" id="PIRSR606262-3"/>
    </source>
</evidence>
<comment type="cofactor">
    <cofactor evidence="1 14 15">
        <name>Zn(2+)</name>
        <dbReference type="ChEBI" id="CHEBI:29105"/>
    </cofactor>
</comment>
<feature type="domain" description="CMP/dCMP-type deaminase" evidence="16">
    <location>
        <begin position="1"/>
        <end position="128"/>
    </location>
</feature>
<evidence type="ECO:0000256" key="5">
    <source>
        <dbReference type="ARBA" id="ARBA00018266"/>
    </source>
</evidence>
<feature type="binding site" evidence="14">
    <location>
        <position position="53"/>
    </location>
    <ligand>
        <name>Zn(2+)</name>
        <dbReference type="ChEBI" id="CHEBI:29105"/>
        <note>catalytic</note>
    </ligand>
</feature>
<dbReference type="GO" id="GO:0072527">
    <property type="term" value="P:pyrimidine-containing compound metabolic process"/>
    <property type="evidence" value="ECO:0007669"/>
    <property type="project" value="UniProtKB-ARBA"/>
</dbReference>
<evidence type="ECO:0000313" key="18">
    <source>
        <dbReference type="Proteomes" id="UP000320359"/>
    </source>
</evidence>
<dbReference type="PROSITE" id="PS00903">
    <property type="entry name" value="CYT_DCMP_DEAMINASES_1"/>
    <property type="match status" value="1"/>
</dbReference>
<evidence type="ECO:0000256" key="15">
    <source>
        <dbReference type="RuleBase" id="RU364006"/>
    </source>
</evidence>
<dbReference type="PANTHER" id="PTHR11644:SF2">
    <property type="entry name" value="CYTIDINE DEAMINASE"/>
    <property type="match status" value="1"/>
</dbReference>
<evidence type="ECO:0000256" key="10">
    <source>
        <dbReference type="ARBA" id="ARBA00049252"/>
    </source>
</evidence>
<evidence type="ECO:0000256" key="3">
    <source>
        <dbReference type="ARBA" id="ARBA00006576"/>
    </source>
</evidence>
<dbReference type="InterPro" id="IPR016192">
    <property type="entry name" value="APOBEC/CMP_deaminase_Zn-bd"/>
</dbReference>
<dbReference type="Pfam" id="PF00383">
    <property type="entry name" value="dCMP_cyt_deam_1"/>
    <property type="match status" value="1"/>
</dbReference>
<dbReference type="PROSITE" id="PS51747">
    <property type="entry name" value="CYT_DCMP_DEAMINASES_2"/>
    <property type="match status" value="1"/>
</dbReference>
<dbReference type="InterPro" id="IPR006262">
    <property type="entry name" value="Cyt_deam_tetra"/>
</dbReference>
<comment type="catalytic activity">
    <reaction evidence="10 15">
        <text>2'-deoxycytidine + H2O + H(+) = 2'-deoxyuridine + NH4(+)</text>
        <dbReference type="Rhea" id="RHEA:13433"/>
        <dbReference type="ChEBI" id="CHEBI:15377"/>
        <dbReference type="ChEBI" id="CHEBI:15378"/>
        <dbReference type="ChEBI" id="CHEBI:15698"/>
        <dbReference type="ChEBI" id="CHEBI:16450"/>
        <dbReference type="ChEBI" id="CHEBI:28938"/>
        <dbReference type="EC" id="3.5.4.5"/>
    </reaction>
</comment>
<evidence type="ECO:0000256" key="9">
    <source>
        <dbReference type="ARBA" id="ARBA00032005"/>
    </source>
</evidence>
<comment type="caution">
    <text evidence="17">The sequence shown here is derived from an EMBL/GenBank/DDBJ whole genome shotgun (WGS) entry which is preliminary data.</text>
</comment>
<evidence type="ECO:0000256" key="13">
    <source>
        <dbReference type="PIRSR" id="PIRSR606262-2"/>
    </source>
</evidence>
<dbReference type="EC" id="3.5.4.5" evidence="4 15"/>
<feature type="binding site" evidence="14">
    <location>
        <position position="89"/>
    </location>
    <ligand>
        <name>Zn(2+)</name>
        <dbReference type="ChEBI" id="CHEBI:29105"/>
        <note>catalytic</note>
    </ligand>
</feature>
<keyword evidence="18" id="KW-1185">Reference proteome</keyword>
<dbReference type="AlphaFoldDB" id="A0A552X1M2"/>
<reference evidence="17 18" key="1">
    <citation type="submission" date="2019-07" db="EMBL/GenBank/DDBJ databases">
        <authorList>
            <person name="Yang M."/>
            <person name="Zhao D."/>
            <person name="Xiang H."/>
        </authorList>
    </citation>
    <scope>NUCLEOTIDE SEQUENCE [LARGE SCALE GENOMIC DNA]</scope>
    <source>
        <strain evidence="17 18">IM1326</strain>
    </source>
</reference>
<evidence type="ECO:0000256" key="1">
    <source>
        <dbReference type="ARBA" id="ARBA00001947"/>
    </source>
</evidence>
<dbReference type="Gene3D" id="3.40.140.10">
    <property type="entry name" value="Cytidine Deaminase, domain 2"/>
    <property type="match status" value="1"/>
</dbReference>
<dbReference type="InterPro" id="IPR002125">
    <property type="entry name" value="CMP_dCMP_dom"/>
</dbReference>
<feature type="active site" description="Proton donor" evidence="12">
    <location>
        <position position="55"/>
    </location>
</feature>
<proteinExistence type="inferred from homology"/>
<dbReference type="GO" id="GO:0042802">
    <property type="term" value="F:identical protein binding"/>
    <property type="evidence" value="ECO:0007669"/>
    <property type="project" value="UniProtKB-ARBA"/>
</dbReference>
<dbReference type="NCBIfam" id="TIGR01354">
    <property type="entry name" value="cyt_deam_tetra"/>
    <property type="match status" value="1"/>
</dbReference>
<dbReference type="PANTHER" id="PTHR11644">
    <property type="entry name" value="CYTIDINE DEAMINASE"/>
    <property type="match status" value="1"/>
</dbReference>
<keyword evidence="7 15" id="KW-0378">Hydrolase</keyword>
<dbReference type="NCBIfam" id="NF004064">
    <property type="entry name" value="PRK05578.1"/>
    <property type="match status" value="1"/>
</dbReference>
<comment type="function">
    <text evidence="2 15">This enzyme scavenges exogenous and endogenous cytidine and 2'-deoxycytidine for UMP synthesis.</text>
</comment>
<feature type="binding site" evidence="13">
    <location>
        <begin position="42"/>
        <end position="48"/>
    </location>
    <ligand>
        <name>substrate</name>
    </ligand>
</feature>
<dbReference type="GO" id="GO:0055086">
    <property type="term" value="P:nucleobase-containing small molecule metabolic process"/>
    <property type="evidence" value="ECO:0007669"/>
    <property type="project" value="UniProtKB-ARBA"/>
</dbReference>
<evidence type="ECO:0000256" key="2">
    <source>
        <dbReference type="ARBA" id="ARBA00003949"/>
    </source>
</evidence>
<evidence type="ECO:0000256" key="4">
    <source>
        <dbReference type="ARBA" id="ARBA00012783"/>
    </source>
</evidence>
<dbReference type="CDD" id="cd01283">
    <property type="entry name" value="cytidine_deaminase"/>
    <property type="match status" value="1"/>
</dbReference>
<dbReference type="GO" id="GO:0005829">
    <property type="term" value="C:cytosol"/>
    <property type="evidence" value="ECO:0007669"/>
    <property type="project" value="TreeGrafter"/>
</dbReference>
<dbReference type="GO" id="GO:0004126">
    <property type="term" value="F:cytidine deaminase activity"/>
    <property type="evidence" value="ECO:0007669"/>
    <property type="project" value="UniProtKB-UniRule"/>
</dbReference>
<evidence type="ECO:0000259" key="16">
    <source>
        <dbReference type="PROSITE" id="PS51747"/>
    </source>
</evidence>
<feature type="binding site" evidence="14">
    <location>
        <position position="86"/>
    </location>
    <ligand>
        <name>Zn(2+)</name>
        <dbReference type="ChEBI" id="CHEBI:29105"/>
        <note>catalytic</note>
    </ligand>
</feature>
<organism evidence="17 18">
    <name type="scientific">Aliidiomarina halalkaliphila</name>
    <dbReference type="NCBI Taxonomy" id="2593535"/>
    <lineage>
        <taxon>Bacteria</taxon>
        <taxon>Pseudomonadati</taxon>
        <taxon>Pseudomonadota</taxon>
        <taxon>Gammaproteobacteria</taxon>
        <taxon>Alteromonadales</taxon>
        <taxon>Idiomarinaceae</taxon>
        <taxon>Aliidiomarina</taxon>
    </lineage>
</organism>
<protein>
    <recommendedName>
        <fullName evidence="5 15">Cytidine deaminase</fullName>
        <ecNumber evidence="4 15">3.5.4.5</ecNumber>
    </recommendedName>
    <alternativeName>
        <fullName evidence="9 15">Cytidine aminohydrolase</fullName>
    </alternativeName>
</protein>
<dbReference type="RefSeq" id="WP_143235927.1">
    <property type="nucleotide sequence ID" value="NZ_VJWL01000002.1"/>
</dbReference>
<evidence type="ECO:0000256" key="11">
    <source>
        <dbReference type="ARBA" id="ARBA00049558"/>
    </source>
</evidence>
<evidence type="ECO:0000313" key="17">
    <source>
        <dbReference type="EMBL" id="TRW48942.1"/>
    </source>
</evidence>
<dbReference type="FunFam" id="3.40.140.10:FF:000008">
    <property type="entry name" value="Cytidine deaminase"/>
    <property type="match status" value="1"/>
</dbReference>
<evidence type="ECO:0000256" key="12">
    <source>
        <dbReference type="PIRSR" id="PIRSR606262-1"/>
    </source>
</evidence>
<gene>
    <name evidence="17" type="primary">cdd</name>
    <name evidence="17" type="ORF">FM042_08145</name>
</gene>
<evidence type="ECO:0000256" key="6">
    <source>
        <dbReference type="ARBA" id="ARBA00022723"/>
    </source>
</evidence>
<dbReference type="EMBL" id="VJWL01000002">
    <property type="protein sequence ID" value="TRW48942.1"/>
    <property type="molecule type" value="Genomic_DNA"/>
</dbReference>